<dbReference type="SUPFAM" id="SSF47781">
    <property type="entry name" value="RuvA domain 2-like"/>
    <property type="match status" value="1"/>
</dbReference>
<dbReference type="Gramene" id="PAN18221">
    <property type="protein sequence ID" value="PAN18221"/>
    <property type="gene ID" value="PAHAL_3G186800"/>
</dbReference>
<dbReference type="SUPFAM" id="SSF52540">
    <property type="entry name" value="P-loop containing nucleoside triphosphate hydrolases"/>
    <property type="match status" value="1"/>
</dbReference>
<dbReference type="Pfam" id="PF00225">
    <property type="entry name" value="Kinesin"/>
    <property type="match status" value="1"/>
</dbReference>
<dbReference type="PRINTS" id="PR00380">
    <property type="entry name" value="KINESINHEAVY"/>
</dbReference>
<dbReference type="AlphaFoldDB" id="A0A2S3HA51"/>
<gene>
    <name evidence="6" type="ORF">PAHAL_3G186800</name>
</gene>
<evidence type="ECO:0000256" key="1">
    <source>
        <dbReference type="ARBA" id="ARBA00022701"/>
    </source>
</evidence>
<evidence type="ECO:0000313" key="6">
    <source>
        <dbReference type="EMBL" id="PAN18221.1"/>
    </source>
</evidence>
<dbReference type="PANTHER" id="PTHR24115:SF908">
    <property type="entry name" value="KINESIN-LIKE PROTEIN KIN-10C"/>
    <property type="match status" value="1"/>
</dbReference>
<proteinExistence type="inferred from homology"/>
<reference evidence="6" key="1">
    <citation type="submission" date="2018-04" db="EMBL/GenBank/DDBJ databases">
        <title>WGS assembly of Panicum hallii.</title>
        <authorList>
            <person name="Lovell J."/>
            <person name="Jenkins J."/>
            <person name="Lowry D."/>
            <person name="Mamidi S."/>
            <person name="Sreedasyam A."/>
            <person name="Weng X."/>
            <person name="Barry K."/>
            <person name="Bonette J."/>
            <person name="Campitelli B."/>
            <person name="Daum C."/>
            <person name="Gordon S."/>
            <person name="Gould B."/>
            <person name="Lipzen A."/>
            <person name="Macqueen A."/>
            <person name="Palacio-Mejia J."/>
            <person name="Plott C."/>
            <person name="Shakirov E."/>
            <person name="Shu S."/>
            <person name="Yoshinaga Y."/>
            <person name="Zane M."/>
            <person name="Rokhsar D."/>
            <person name="Grimwood J."/>
            <person name="Schmutz J."/>
            <person name="Juenger T."/>
        </authorList>
    </citation>
    <scope>NUCLEOTIDE SEQUENCE [LARGE SCALE GENOMIC DNA]</scope>
    <source>
        <strain evidence="6">FIL2</strain>
    </source>
</reference>
<dbReference type="GO" id="GO:0007018">
    <property type="term" value="P:microtubule-based movement"/>
    <property type="evidence" value="ECO:0007669"/>
    <property type="project" value="InterPro"/>
</dbReference>
<dbReference type="Gene3D" id="3.40.850.10">
    <property type="entry name" value="Kinesin motor domain"/>
    <property type="match status" value="1"/>
</dbReference>
<dbReference type="FunFam" id="3.40.850.10:FF:000098">
    <property type="entry name" value="Kinesin-like protein KIN-10C"/>
    <property type="match status" value="1"/>
</dbReference>
<dbReference type="PANTHER" id="PTHR24115">
    <property type="entry name" value="KINESIN-RELATED"/>
    <property type="match status" value="1"/>
</dbReference>
<organism evidence="6">
    <name type="scientific">Panicum hallii</name>
    <dbReference type="NCBI Taxonomy" id="206008"/>
    <lineage>
        <taxon>Eukaryota</taxon>
        <taxon>Viridiplantae</taxon>
        <taxon>Streptophyta</taxon>
        <taxon>Embryophyta</taxon>
        <taxon>Tracheophyta</taxon>
        <taxon>Spermatophyta</taxon>
        <taxon>Magnoliopsida</taxon>
        <taxon>Liliopsida</taxon>
        <taxon>Poales</taxon>
        <taxon>Poaceae</taxon>
        <taxon>PACMAD clade</taxon>
        <taxon>Panicoideae</taxon>
        <taxon>Panicodae</taxon>
        <taxon>Paniceae</taxon>
        <taxon>Panicinae</taxon>
        <taxon>Panicum</taxon>
        <taxon>Panicum sect. Panicum</taxon>
    </lineage>
</organism>
<dbReference type="FunFam" id="1.10.150.280:FF:000003">
    <property type="entry name" value="Kinesin-like protein KIN-10C"/>
    <property type="match status" value="1"/>
</dbReference>
<dbReference type="InterPro" id="IPR001752">
    <property type="entry name" value="Kinesin_motor_dom"/>
</dbReference>
<dbReference type="InterPro" id="IPR027640">
    <property type="entry name" value="Kinesin-like_fam"/>
</dbReference>
<dbReference type="GO" id="GO:0016887">
    <property type="term" value="F:ATP hydrolysis activity"/>
    <property type="evidence" value="ECO:0007669"/>
    <property type="project" value="TreeGrafter"/>
</dbReference>
<name>A0A2S3HA51_9POAL</name>
<dbReference type="EMBL" id="CM008048">
    <property type="protein sequence ID" value="PAN18221.1"/>
    <property type="molecule type" value="Genomic_DNA"/>
</dbReference>
<dbReference type="PROSITE" id="PS50067">
    <property type="entry name" value="KINESIN_MOTOR_2"/>
    <property type="match status" value="1"/>
</dbReference>
<evidence type="ECO:0000256" key="2">
    <source>
        <dbReference type="ARBA" id="ARBA00023175"/>
    </source>
</evidence>
<comment type="caution">
    <text evidence="4">Lacks conserved residue(s) required for the propagation of feature annotation.</text>
</comment>
<dbReference type="GO" id="GO:0005524">
    <property type="term" value="F:ATP binding"/>
    <property type="evidence" value="ECO:0007669"/>
    <property type="project" value="InterPro"/>
</dbReference>
<dbReference type="InterPro" id="IPR027417">
    <property type="entry name" value="P-loop_NTPase"/>
</dbReference>
<dbReference type="Pfam" id="PF12836">
    <property type="entry name" value="HHH_3"/>
    <property type="match status" value="1"/>
</dbReference>
<dbReference type="GO" id="GO:0008574">
    <property type="term" value="F:plus-end-directed microtubule motor activity"/>
    <property type="evidence" value="ECO:0007669"/>
    <property type="project" value="TreeGrafter"/>
</dbReference>
<evidence type="ECO:0000256" key="3">
    <source>
        <dbReference type="ARBA" id="ARBA00061615"/>
    </source>
</evidence>
<protein>
    <recommendedName>
        <fullName evidence="5">Kinesin motor domain-containing protein</fullName>
    </recommendedName>
</protein>
<keyword evidence="2" id="KW-0505">Motor protein</keyword>
<comment type="similarity">
    <text evidence="3">Belongs to the TRAFAC class myosin-kinesin ATPase superfamily. Kinesin family. KIN-10 subfamily.</text>
</comment>
<accession>A0A2S3HA51</accession>
<dbReference type="GO" id="GO:0005871">
    <property type="term" value="C:kinesin complex"/>
    <property type="evidence" value="ECO:0007669"/>
    <property type="project" value="TreeGrafter"/>
</dbReference>
<dbReference type="GO" id="GO:0005874">
    <property type="term" value="C:microtubule"/>
    <property type="evidence" value="ECO:0007669"/>
    <property type="project" value="UniProtKB-KW"/>
</dbReference>
<dbReference type="Gene3D" id="1.10.150.280">
    <property type="entry name" value="AF1531-like domain"/>
    <property type="match status" value="1"/>
</dbReference>
<dbReference type="InterPro" id="IPR036961">
    <property type="entry name" value="Kinesin_motor_dom_sf"/>
</dbReference>
<feature type="domain" description="Kinesin motor" evidence="5">
    <location>
        <begin position="43"/>
        <end position="353"/>
    </location>
</feature>
<dbReference type="Proteomes" id="UP000243499">
    <property type="component" value="Chromosome 3"/>
</dbReference>
<dbReference type="GO" id="GO:0008017">
    <property type="term" value="F:microtubule binding"/>
    <property type="evidence" value="ECO:0007669"/>
    <property type="project" value="InterPro"/>
</dbReference>
<dbReference type="SMART" id="SM00129">
    <property type="entry name" value="KISc"/>
    <property type="match status" value="1"/>
</dbReference>
<keyword evidence="1" id="KW-0493">Microtubule</keyword>
<evidence type="ECO:0000256" key="4">
    <source>
        <dbReference type="PROSITE-ProRule" id="PRU00283"/>
    </source>
</evidence>
<sequence>MEDAAAATAIAATPSASTRSARSGAGPVRVVARICPGGGSRGSFQVAARVSDAADSSSASVSFIPMATPAAAGALTTRKDHEYKLDYCYLKDDSSTRIFNNEVKHLLDDIFCGEGHSNACVITCGAAAKTDLIMGFQDHPGLLTLAMEQILHRAKPTGAAVSVSSYQVLQDSHVFDLLEPKDSEVHVLEDADGRTHLKGLSKVDIKSIEEFSDLCCGGSYKLKHSTKPSNQIQTKGHKGFVIYISRFDQSGRECAVSKINFLDLAGCVDTKQKNCGGGFAPSNYNRSLYAIMNVVQALNSNQSFIPYRPYKVTRILQDSLCKTSGAVLICCVDAVSCQDAVSTLTLASRSSQTVNEQFYNLSLGTRSCSKSNVNLSASAKNLSRSLLPSIQQRSSVLQKHGQTQFINGAVKATQTPTVDKRSEVAMHSAKKPVSSASTSINMKHSGAKSILSGRRLLFSPTTNSSKGDNRHVAPTMVVKTEEVQSSLGMAIQALSPFEACDETEKVLDTSSEIQQVVPCSLNELVSVDMQEKEPLCPLVQDHSSSDWHAENSYTDFGLTCSSDIADEFAEKTPVCATQSSPKLSDRLKEISNSLKLLSTRPLNITKQKPDMVCAQPFYTDVAEPKTPAVHLKFGHIEDLQESLKGRSTGIKQKSLAQECLAVLNSANKEQLKSLKGIGEKRANYILELRKESPEPLKNIDDLRTIIKMNKKEITKMMSAMVMDSEIDKEALC</sequence>
<evidence type="ECO:0000259" key="5">
    <source>
        <dbReference type="PROSITE" id="PS50067"/>
    </source>
</evidence>
<dbReference type="InterPro" id="IPR010994">
    <property type="entry name" value="RuvA_2-like"/>
</dbReference>